<keyword evidence="9 10" id="KW-0807">Transducer</keyword>
<keyword evidence="7" id="KW-1015">Disulfide bond</keyword>
<feature type="transmembrane region" description="Helical" evidence="11">
    <location>
        <begin position="75"/>
        <end position="96"/>
    </location>
</feature>
<evidence type="ECO:0000256" key="10">
    <source>
        <dbReference type="RuleBase" id="RU000688"/>
    </source>
</evidence>
<feature type="domain" description="G-protein coupled receptors family 1 profile" evidence="12">
    <location>
        <begin position="54"/>
        <end position="302"/>
    </location>
</feature>
<evidence type="ECO:0000256" key="3">
    <source>
        <dbReference type="ARBA" id="ARBA00022692"/>
    </source>
</evidence>
<dbReference type="GO" id="GO:0060326">
    <property type="term" value="P:cell chemotaxis"/>
    <property type="evidence" value="ECO:0007669"/>
    <property type="project" value="TreeGrafter"/>
</dbReference>
<dbReference type="GO" id="GO:0009897">
    <property type="term" value="C:external side of plasma membrane"/>
    <property type="evidence" value="ECO:0007669"/>
    <property type="project" value="TreeGrafter"/>
</dbReference>
<dbReference type="EMBL" id="FR904577">
    <property type="protein sequence ID" value="CDQ67225.1"/>
    <property type="molecule type" value="Genomic_DNA"/>
</dbReference>
<sequence length="354" mass="40591">MEMDMNSSFGETTAGYADYSSETDAPLCNRETNHNFGVKLSTFYLLIFTLSVVGNSLVLYIICKFEKLNTVGNIFLLNLVVSDLVFMSSLPFWAVYHHKSSWIFGRVWCKIVGSAYFLGFYSSILFLTLMTFDRYLAVVYAVPSTRLRRRSYALASSAAVWGISLLACIKPFLLYDQAEHYYQGLVCEEVGTPESIVSEELELSGPYLQLGLFFLFPLIVVFYCYVRIAMTVISSRMTNKYRTVRLIFVIVLLFFACWTPYNVVVMLQAAEVDCVKLRKLDYALHVTRMVTYLYFCINPAFYTFVGRKFQNHFRILLQKHMPCLKNHVSINGSRTLSHIRNPQVGITSQTDVLV</sequence>
<dbReference type="PANTHER" id="PTHR10489:SF922">
    <property type="entry name" value="C-C CHEMOKINE RECEPTOR FAMILY-LIKE-RELATED"/>
    <property type="match status" value="1"/>
</dbReference>
<keyword evidence="3 10" id="KW-0812">Transmembrane</keyword>
<feature type="transmembrane region" description="Helical" evidence="11">
    <location>
        <begin position="207"/>
        <end position="226"/>
    </location>
</feature>
<evidence type="ECO:0000256" key="5">
    <source>
        <dbReference type="ARBA" id="ARBA00023040"/>
    </source>
</evidence>
<dbReference type="PRINTS" id="PR00657">
    <property type="entry name" value="CCCHEMOKINER"/>
</dbReference>
<keyword evidence="8 10" id="KW-0675">Receptor</keyword>
<gene>
    <name evidence="13" type="ORF">GSONMT00048545001</name>
</gene>
<evidence type="ECO:0000259" key="12">
    <source>
        <dbReference type="PROSITE" id="PS50262"/>
    </source>
</evidence>
<dbReference type="InterPro" id="IPR050119">
    <property type="entry name" value="CCR1-9-like"/>
</dbReference>
<feature type="transmembrane region" description="Helical" evidence="11">
    <location>
        <begin position="116"/>
        <end position="140"/>
    </location>
</feature>
<keyword evidence="4 11" id="KW-1133">Transmembrane helix</keyword>
<dbReference type="PANTHER" id="PTHR10489">
    <property type="entry name" value="CELL ADHESION MOLECULE"/>
    <property type="match status" value="1"/>
</dbReference>
<evidence type="ECO:0000256" key="6">
    <source>
        <dbReference type="ARBA" id="ARBA00023136"/>
    </source>
</evidence>
<dbReference type="FunFam" id="1.20.1070.10:FF:000130">
    <property type="entry name" value="Chemokine (C-C motif) receptor 2"/>
    <property type="match status" value="1"/>
</dbReference>
<dbReference type="InterPro" id="IPR000355">
    <property type="entry name" value="Chemokine_rcpt"/>
</dbReference>
<comment type="subcellular location">
    <subcellularLocation>
        <location evidence="1">Cell membrane</location>
        <topology evidence="1">Multi-pass membrane protein</topology>
    </subcellularLocation>
</comment>
<evidence type="ECO:0000256" key="7">
    <source>
        <dbReference type="ARBA" id="ARBA00023157"/>
    </source>
</evidence>
<feature type="transmembrane region" description="Helical" evidence="11">
    <location>
        <begin position="152"/>
        <end position="173"/>
    </location>
</feature>
<dbReference type="GO" id="GO:0016493">
    <property type="term" value="F:C-C chemokine receptor activity"/>
    <property type="evidence" value="ECO:0007669"/>
    <property type="project" value="TreeGrafter"/>
</dbReference>
<evidence type="ECO:0000256" key="1">
    <source>
        <dbReference type="ARBA" id="ARBA00004651"/>
    </source>
</evidence>
<dbReference type="GO" id="GO:0006955">
    <property type="term" value="P:immune response"/>
    <property type="evidence" value="ECO:0007669"/>
    <property type="project" value="TreeGrafter"/>
</dbReference>
<evidence type="ECO:0000313" key="13">
    <source>
        <dbReference type="EMBL" id="CDQ67225.1"/>
    </source>
</evidence>
<name>A0A060WRM0_ONCMY</name>
<evidence type="ECO:0000313" key="14">
    <source>
        <dbReference type="Proteomes" id="UP000193380"/>
    </source>
</evidence>
<evidence type="ECO:0000256" key="4">
    <source>
        <dbReference type="ARBA" id="ARBA00022989"/>
    </source>
</evidence>
<dbReference type="AlphaFoldDB" id="A0A060WRM0"/>
<dbReference type="Proteomes" id="UP000193380">
    <property type="component" value="Unassembled WGS sequence"/>
</dbReference>
<dbReference type="GO" id="GO:0007204">
    <property type="term" value="P:positive regulation of cytosolic calcium ion concentration"/>
    <property type="evidence" value="ECO:0007669"/>
    <property type="project" value="TreeGrafter"/>
</dbReference>
<dbReference type="Gene3D" id="1.20.1070.10">
    <property type="entry name" value="Rhodopsin 7-helix transmembrane proteins"/>
    <property type="match status" value="1"/>
</dbReference>
<organism evidence="13 14">
    <name type="scientific">Oncorhynchus mykiss</name>
    <name type="common">Rainbow trout</name>
    <name type="synonym">Salmo gairdneri</name>
    <dbReference type="NCBI Taxonomy" id="8022"/>
    <lineage>
        <taxon>Eukaryota</taxon>
        <taxon>Metazoa</taxon>
        <taxon>Chordata</taxon>
        <taxon>Craniata</taxon>
        <taxon>Vertebrata</taxon>
        <taxon>Euteleostomi</taxon>
        <taxon>Actinopterygii</taxon>
        <taxon>Neopterygii</taxon>
        <taxon>Teleostei</taxon>
        <taxon>Protacanthopterygii</taxon>
        <taxon>Salmoniformes</taxon>
        <taxon>Salmonidae</taxon>
        <taxon>Salmoninae</taxon>
        <taxon>Oncorhynchus</taxon>
    </lineage>
</organism>
<dbReference type="Pfam" id="PF00001">
    <property type="entry name" value="7tm_1"/>
    <property type="match status" value="1"/>
</dbReference>
<dbReference type="GO" id="GO:0019957">
    <property type="term" value="F:C-C chemokine binding"/>
    <property type="evidence" value="ECO:0007669"/>
    <property type="project" value="TreeGrafter"/>
</dbReference>
<keyword evidence="5 10" id="KW-0297">G-protein coupled receptor</keyword>
<dbReference type="PROSITE" id="PS00237">
    <property type="entry name" value="G_PROTEIN_RECEP_F1_1"/>
    <property type="match status" value="1"/>
</dbReference>
<reference evidence="13" key="1">
    <citation type="journal article" date="2014" name="Nat. Commun.">
        <title>The rainbow trout genome provides novel insights into evolution after whole-genome duplication in vertebrates.</title>
        <authorList>
            <person name="Berthelot C."/>
            <person name="Brunet F."/>
            <person name="Chalopin D."/>
            <person name="Juanchich A."/>
            <person name="Bernard M."/>
            <person name="Noel B."/>
            <person name="Bento P."/>
            <person name="Da Silva C."/>
            <person name="Labadie K."/>
            <person name="Alberti A."/>
            <person name="Aury J.M."/>
            <person name="Louis A."/>
            <person name="Dehais P."/>
            <person name="Bardou P."/>
            <person name="Montfort J."/>
            <person name="Klopp C."/>
            <person name="Cabau C."/>
            <person name="Gaspin C."/>
            <person name="Thorgaard G.H."/>
            <person name="Boussaha M."/>
            <person name="Quillet E."/>
            <person name="Guyomard R."/>
            <person name="Galiana D."/>
            <person name="Bobe J."/>
            <person name="Volff J.N."/>
            <person name="Genet C."/>
            <person name="Wincker P."/>
            <person name="Jaillon O."/>
            <person name="Roest Crollius H."/>
            <person name="Guiguen Y."/>
        </authorList>
    </citation>
    <scope>NUCLEOTIDE SEQUENCE [LARGE SCALE GENOMIC DNA]</scope>
</reference>
<dbReference type="InterPro" id="IPR000276">
    <property type="entry name" value="GPCR_Rhodpsn"/>
</dbReference>
<comment type="similarity">
    <text evidence="10">Belongs to the G-protein coupled receptor 1 family.</text>
</comment>
<dbReference type="SUPFAM" id="SSF81321">
    <property type="entry name" value="Family A G protein-coupled receptor-like"/>
    <property type="match status" value="1"/>
</dbReference>
<evidence type="ECO:0000256" key="2">
    <source>
        <dbReference type="ARBA" id="ARBA00022475"/>
    </source>
</evidence>
<dbReference type="PaxDb" id="8022-A0A060WRM0"/>
<evidence type="ECO:0000256" key="9">
    <source>
        <dbReference type="ARBA" id="ARBA00023224"/>
    </source>
</evidence>
<dbReference type="PROSITE" id="PS50262">
    <property type="entry name" value="G_PROTEIN_RECEP_F1_2"/>
    <property type="match status" value="1"/>
</dbReference>
<keyword evidence="6 11" id="KW-0472">Membrane</keyword>
<feature type="transmembrane region" description="Helical" evidence="11">
    <location>
        <begin position="282"/>
        <end position="305"/>
    </location>
</feature>
<keyword evidence="2" id="KW-1003">Cell membrane</keyword>
<reference evidence="13" key="2">
    <citation type="submission" date="2014-03" db="EMBL/GenBank/DDBJ databases">
        <authorList>
            <person name="Genoscope - CEA"/>
        </authorList>
    </citation>
    <scope>NUCLEOTIDE SEQUENCE</scope>
</reference>
<protein>
    <recommendedName>
        <fullName evidence="12">G-protein coupled receptors family 1 profile domain-containing protein</fullName>
    </recommendedName>
</protein>
<evidence type="ECO:0000256" key="8">
    <source>
        <dbReference type="ARBA" id="ARBA00023170"/>
    </source>
</evidence>
<accession>A0A060WRM0</accession>
<feature type="transmembrane region" description="Helical" evidence="11">
    <location>
        <begin position="246"/>
        <end position="270"/>
    </location>
</feature>
<dbReference type="GO" id="GO:0019722">
    <property type="term" value="P:calcium-mediated signaling"/>
    <property type="evidence" value="ECO:0007669"/>
    <property type="project" value="TreeGrafter"/>
</dbReference>
<dbReference type="InterPro" id="IPR017452">
    <property type="entry name" value="GPCR_Rhodpsn_7TM"/>
</dbReference>
<feature type="transmembrane region" description="Helical" evidence="11">
    <location>
        <begin position="43"/>
        <end position="63"/>
    </location>
</feature>
<dbReference type="STRING" id="8022.A0A060WRM0"/>
<evidence type="ECO:0000256" key="11">
    <source>
        <dbReference type="SAM" id="Phobius"/>
    </source>
</evidence>
<proteinExistence type="inferred from homology"/>
<dbReference type="PRINTS" id="PR00237">
    <property type="entry name" value="GPCRRHODOPSN"/>
</dbReference>